<organism evidence="1">
    <name type="scientific">Aquifex aeolicus</name>
    <dbReference type="NCBI Taxonomy" id="63363"/>
    <lineage>
        <taxon>Bacteria</taxon>
        <taxon>Pseudomonadati</taxon>
        <taxon>Aquificota</taxon>
        <taxon>Aquificia</taxon>
        <taxon>Aquificales</taxon>
        <taxon>Aquificaceae</taxon>
        <taxon>Aquifex</taxon>
    </lineage>
</organism>
<evidence type="ECO:0000313" key="1">
    <source>
        <dbReference type="EMBL" id="HHJ63864.1"/>
    </source>
</evidence>
<name>A0A7C5L2B1_AQUAO</name>
<comment type="caution">
    <text evidence="1">The sequence shown here is derived from an EMBL/GenBank/DDBJ whole genome shotgun (WGS) entry which is preliminary data.</text>
</comment>
<sequence>MTYPRVVEEKDRIVVIYSDEPVHSQEEDDGILLFFSRDGEIVKIVIPKDEEHHLLFL</sequence>
<proteinExistence type="predicted"/>
<dbReference type="EMBL" id="DRNB01000113">
    <property type="protein sequence ID" value="HHJ63864.1"/>
    <property type="molecule type" value="Genomic_DNA"/>
</dbReference>
<protein>
    <submittedName>
        <fullName evidence="1">DUF2283 domain-containing protein</fullName>
    </submittedName>
</protein>
<accession>A0A7C5L2B1</accession>
<dbReference type="AlphaFoldDB" id="A0A7C5L2B1"/>
<dbReference type="Proteomes" id="UP000885792">
    <property type="component" value="Unassembled WGS sequence"/>
</dbReference>
<reference evidence="1" key="1">
    <citation type="journal article" date="2020" name="mSystems">
        <title>Genome- and Community-Level Interaction Insights into Carbon Utilization and Element Cycling Functions of Hydrothermarchaeota in Hydrothermal Sediment.</title>
        <authorList>
            <person name="Zhou Z."/>
            <person name="Liu Y."/>
            <person name="Xu W."/>
            <person name="Pan J."/>
            <person name="Luo Z.H."/>
            <person name="Li M."/>
        </authorList>
    </citation>
    <scope>NUCLEOTIDE SEQUENCE [LARGE SCALE GENOMIC DNA]</scope>
    <source>
        <strain evidence="1">HyVt-501</strain>
    </source>
</reference>
<gene>
    <name evidence="1" type="ORF">ENJ61_03055</name>
</gene>